<evidence type="ECO:0000256" key="8">
    <source>
        <dbReference type="ARBA" id="ARBA00023224"/>
    </source>
</evidence>
<evidence type="ECO:0000256" key="10">
    <source>
        <dbReference type="SAM" id="Phobius"/>
    </source>
</evidence>
<evidence type="ECO:0000256" key="6">
    <source>
        <dbReference type="ARBA" id="ARBA00023170"/>
    </source>
</evidence>
<evidence type="ECO:0000256" key="3">
    <source>
        <dbReference type="ARBA" id="ARBA00022989"/>
    </source>
</evidence>
<evidence type="ECO:0000256" key="7">
    <source>
        <dbReference type="ARBA" id="ARBA00023180"/>
    </source>
</evidence>
<evidence type="ECO:0000259" key="11">
    <source>
        <dbReference type="PROSITE" id="PS50259"/>
    </source>
</evidence>
<dbReference type="InterPro" id="IPR028082">
    <property type="entry name" value="Peripla_BP_I"/>
</dbReference>
<dbReference type="Pfam" id="PF00003">
    <property type="entry name" value="7tm_3"/>
    <property type="match status" value="1"/>
</dbReference>
<dbReference type="InterPro" id="IPR000337">
    <property type="entry name" value="GPCR_3"/>
</dbReference>
<organism evidence="12 13">
    <name type="scientific">Dimorphilus gyrociliatus</name>
    <dbReference type="NCBI Taxonomy" id="2664684"/>
    <lineage>
        <taxon>Eukaryota</taxon>
        <taxon>Metazoa</taxon>
        <taxon>Spiralia</taxon>
        <taxon>Lophotrochozoa</taxon>
        <taxon>Annelida</taxon>
        <taxon>Polychaeta</taxon>
        <taxon>Polychaeta incertae sedis</taxon>
        <taxon>Dinophilidae</taxon>
        <taxon>Dimorphilus</taxon>
    </lineage>
</organism>
<keyword evidence="8" id="KW-0807">Transducer</keyword>
<evidence type="ECO:0000256" key="5">
    <source>
        <dbReference type="ARBA" id="ARBA00023136"/>
    </source>
</evidence>
<dbReference type="PRINTS" id="PR01176">
    <property type="entry name" value="GABABRECEPTR"/>
</dbReference>
<gene>
    <name evidence="12" type="ORF">DGYR_LOCUS10775</name>
</gene>
<comment type="caution">
    <text evidence="12">The sequence shown here is derived from an EMBL/GenBank/DDBJ whole genome shotgun (WGS) entry which is preliminary data.</text>
</comment>
<dbReference type="PROSITE" id="PS50259">
    <property type="entry name" value="G_PROTEIN_RECEP_F3_4"/>
    <property type="match status" value="1"/>
</dbReference>
<evidence type="ECO:0000256" key="1">
    <source>
        <dbReference type="ARBA" id="ARBA00004141"/>
    </source>
</evidence>
<sequence>MNVLYELLYQKPTKIMLLGPGCSVVSSFVGQAAKMWNLIVLSYGSSSPALSNRNRFPTFFRTHPSATLHNPTRLRLFKKFKWTRIATIQETQGVFTSTIEDLEERVKHAGIEIAVRTSFLTDPANAVRNLKRQDARIIVGLFYETIARRVFCEVYKQKVYGPKYVWFIIGWYPDNWYAEKDENINCTVDQMREALEGHFTTEGLMRSQDDVATISGLTSNKFMDMMAEKIVNISSNPFSVTGYVEAPLAYDAVWALALALNQTQNRLSLKNRSLEDFTYSNKKIMDEIYAAMNSTNFIGLSGRVAFNSEGDRIAWTQIEQFIEGNYTRIGLYDIASDNLTWYGIEKWLGGKVPQDKTIIVEELRVVNKVLFITMCLLSVIGVITAVGLLIFNWAYKRRKSIRMSQPQINSTMLVGCIVCLLTIILHGLDGRFVDAKVFVKICHVRSWLLTIGFTLAYGSMFSKVWTIYRVTTRRKKNIRQVRECEFYAVLGIFVAIDVAILTIWQAVDPLARKLELFPHETPANTHLDIQILPQLEHCDCKMRNTWLGVIFGYKGILLLFGLLLAYETRSVKAKYVNDSRFVAMSIYNVVVLCIITAPVTLIIGSQHDASFAFVAAAILLSCLLSMALVFLPKVLDVIRHPRDGLESAALTPASTSREDEEKNKRLIEENELLKTEIAEREARLTELNSKLEMRQEQIAQMKAITPTANGKSETLQAEVYLESYC</sequence>
<keyword evidence="13" id="KW-1185">Reference proteome</keyword>
<keyword evidence="7" id="KW-0325">Glycoprotein</keyword>
<dbReference type="OrthoDB" id="17569at2759"/>
<dbReference type="CDD" id="cd06366">
    <property type="entry name" value="PBP1_GABAb_receptor"/>
    <property type="match status" value="1"/>
</dbReference>
<feature type="transmembrane region" description="Helical" evidence="10">
    <location>
        <begin position="545"/>
        <end position="566"/>
    </location>
</feature>
<feature type="domain" description="G-protein coupled receptors family 3 profile" evidence="11">
    <location>
        <begin position="404"/>
        <end position="641"/>
    </location>
</feature>
<reference evidence="12 13" key="1">
    <citation type="submission" date="2020-08" db="EMBL/GenBank/DDBJ databases">
        <authorList>
            <person name="Hejnol A."/>
        </authorList>
    </citation>
    <scope>NUCLEOTIDE SEQUENCE [LARGE SCALE GENOMIC DNA]</scope>
</reference>
<dbReference type="Proteomes" id="UP000549394">
    <property type="component" value="Unassembled WGS sequence"/>
</dbReference>
<dbReference type="CDD" id="cd15291">
    <property type="entry name" value="7tmC_GABA-B-R1"/>
    <property type="match status" value="1"/>
</dbReference>
<feature type="coiled-coil region" evidence="9">
    <location>
        <begin position="656"/>
        <end position="704"/>
    </location>
</feature>
<name>A0A7I8W3A4_9ANNE</name>
<evidence type="ECO:0000256" key="2">
    <source>
        <dbReference type="ARBA" id="ARBA00022692"/>
    </source>
</evidence>
<feature type="transmembrane region" description="Helical" evidence="10">
    <location>
        <begin position="586"/>
        <end position="605"/>
    </location>
</feature>
<dbReference type="PANTHER" id="PTHR10519">
    <property type="entry name" value="GABA-B RECEPTOR"/>
    <property type="match status" value="1"/>
</dbReference>
<keyword evidence="2 10" id="KW-0812">Transmembrane</keyword>
<feature type="transmembrane region" description="Helical" evidence="10">
    <location>
        <begin position="369"/>
        <end position="395"/>
    </location>
</feature>
<keyword evidence="4" id="KW-0297">G-protein coupled receptor</keyword>
<keyword evidence="6" id="KW-0675">Receptor</keyword>
<dbReference type="PRINTS" id="PR01177">
    <property type="entry name" value="GABAB1RECPTR"/>
</dbReference>
<keyword evidence="9" id="KW-0175">Coiled coil</keyword>
<dbReference type="AlphaFoldDB" id="A0A7I8W3A4"/>
<dbReference type="GO" id="GO:0007214">
    <property type="term" value="P:gamma-aminobutyric acid signaling pathway"/>
    <property type="evidence" value="ECO:0007669"/>
    <property type="project" value="TreeGrafter"/>
</dbReference>
<dbReference type="GO" id="GO:0004965">
    <property type="term" value="F:G protein-coupled GABA receptor activity"/>
    <property type="evidence" value="ECO:0007669"/>
    <property type="project" value="InterPro"/>
</dbReference>
<dbReference type="EMBL" id="CAJFCJ010000019">
    <property type="protein sequence ID" value="CAD5123049.1"/>
    <property type="molecule type" value="Genomic_DNA"/>
</dbReference>
<dbReference type="InterPro" id="IPR002455">
    <property type="entry name" value="GPCR3_GABA-B"/>
</dbReference>
<evidence type="ECO:0000256" key="4">
    <source>
        <dbReference type="ARBA" id="ARBA00023040"/>
    </source>
</evidence>
<dbReference type="PANTHER" id="PTHR10519:SF77">
    <property type="entry name" value="GAMMA-AMINOBUTYRIC ACID TYPE B RECEPTOR SUBUNIT 1"/>
    <property type="match status" value="1"/>
</dbReference>
<dbReference type="Gene3D" id="3.40.50.2300">
    <property type="match status" value="2"/>
</dbReference>
<dbReference type="InterPro" id="IPR001828">
    <property type="entry name" value="ANF_lig-bd_rcpt"/>
</dbReference>
<keyword evidence="3 10" id="KW-1133">Transmembrane helix</keyword>
<comment type="subcellular location">
    <subcellularLocation>
        <location evidence="1">Membrane</location>
        <topology evidence="1">Multi-pass membrane protein</topology>
    </subcellularLocation>
</comment>
<dbReference type="FunFam" id="3.40.50.2300:FF:000056">
    <property type="entry name" value="Gamma-aminobutyric acid type B receptor subunit 1"/>
    <property type="match status" value="1"/>
</dbReference>
<dbReference type="PRINTS" id="PR00248">
    <property type="entry name" value="GPCRMGR"/>
</dbReference>
<dbReference type="GO" id="GO:0038039">
    <property type="term" value="C:G protein-coupled receptor heterodimeric complex"/>
    <property type="evidence" value="ECO:0007669"/>
    <property type="project" value="TreeGrafter"/>
</dbReference>
<feature type="transmembrane region" description="Helical" evidence="10">
    <location>
        <begin position="486"/>
        <end position="507"/>
    </location>
</feature>
<dbReference type="InterPro" id="IPR002456">
    <property type="entry name" value="GPCR_3_GABA_rcpt_B1"/>
</dbReference>
<accession>A0A7I8W3A4</accession>
<dbReference type="SUPFAM" id="SSF53822">
    <property type="entry name" value="Periplasmic binding protein-like I"/>
    <property type="match status" value="1"/>
</dbReference>
<evidence type="ECO:0000313" key="12">
    <source>
        <dbReference type="EMBL" id="CAD5123049.1"/>
    </source>
</evidence>
<feature type="transmembrane region" description="Helical" evidence="10">
    <location>
        <begin position="447"/>
        <end position="465"/>
    </location>
</feature>
<dbReference type="InterPro" id="IPR017978">
    <property type="entry name" value="GPCR_3_C"/>
</dbReference>
<protein>
    <submittedName>
        <fullName evidence="12">DgyrCDS11430</fullName>
    </submittedName>
</protein>
<evidence type="ECO:0000313" key="13">
    <source>
        <dbReference type="Proteomes" id="UP000549394"/>
    </source>
</evidence>
<dbReference type="Pfam" id="PF01094">
    <property type="entry name" value="ANF_receptor"/>
    <property type="match status" value="1"/>
</dbReference>
<feature type="transmembrane region" description="Helical" evidence="10">
    <location>
        <begin position="407"/>
        <end position="427"/>
    </location>
</feature>
<feature type="transmembrane region" description="Helical" evidence="10">
    <location>
        <begin position="611"/>
        <end position="631"/>
    </location>
</feature>
<proteinExistence type="predicted"/>
<evidence type="ECO:0000256" key="9">
    <source>
        <dbReference type="SAM" id="Coils"/>
    </source>
</evidence>
<keyword evidence="5 10" id="KW-0472">Membrane</keyword>